<evidence type="ECO:0000313" key="7">
    <source>
        <dbReference type="Proteomes" id="UP001253851"/>
    </source>
</evidence>
<evidence type="ECO:0000313" key="6">
    <source>
        <dbReference type="Proteomes" id="UP000422837"/>
    </source>
</evidence>
<evidence type="ECO:0000313" key="3">
    <source>
        <dbReference type="EMBL" id="QGN31148.1"/>
    </source>
</evidence>
<sequence>MKYYDITFHELSGKNVIKRSIPSDKENFSAWEDACVAIEPDFLHLLVDGVAVSLNRRYIVRIDCQEVTDPTEKAITAKDELAGVINTLSNMGF</sequence>
<dbReference type="EMBL" id="JARQDV010000001">
    <property type="protein sequence ID" value="MDT2963514.1"/>
    <property type="molecule type" value="Genomic_DNA"/>
</dbReference>
<evidence type="ECO:0000313" key="1">
    <source>
        <dbReference type="EMBL" id="MDT2963514.1"/>
    </source>
</evidence>
<dbReference type="Proteomes" id="UP000422837">
    <property type="component" value="Chromosome"/>
</dbReference>
<reference evidence="1 7" key="3">
    <citation type="submission" date="2023-03" db="EMBL/GenBank/DDBJ databases">
        <authorList>
            <person name="Shen W."/>
            <person name="Cai J."/>
        </authorList>
    </citation>
    <scope>NUCLEOTIDE SEQUENCE</scope>
    <source>
        <strain evidence="2 7">B516</strain>
        <strain evidence="1">K72-2</strain>
    </source>
</reference>
<dbReference type="EMBL" id="JARQDZ010000011">
    <property type="protein sequence ID" value="MDT2983975.1"/>
    <property type="molecule type" value="Genomic_DNA"/>
</dbReference>
<dbReference type="Proteomes" id="UP000286288">
    <property type="component" value="Unassembled WGS sequence"/>
</dbReference>
<dbReference type="EMBL" id="CP046123">
    <property type="protein sequence ID" value="QGN31148.1"/>
    <property type="molecule type" value="Genomic_DNA"/>
</dbReference>
<proteinExistence type="predicted"/>
<dbReference type="RefSeq" id="WP_005230307.1">
    <property type="nucleotide sequence ID" value="NZ_BAAAXK010000007.1"/>
</dbReference>
<organism evidence="4 5">
    <name type="scientific">Enterococcus casseliflavus</name>
    <name type="common">Enterococcus flavescens</name>
    <dbReference type="NCBI Taxonomy" id="37734"/>
    <lineage>
        <taxon>Bacteria</taxon>
        <taxon>Bacillati</taxon>
        <taxon>Bacillota</taxon>
        <taxon>Bacilli</taxon>
        <taxon>Lactobacillales</taxon>
        <taxon>Enterococcaceae</taxon>
        <taxon>Enterococcus</taxon>
    </lineage>
</organism>
<reference evidence="3 6" key="2">
    <citation type="submission" date="2019-11" db="EMBL/GenBank/DDBJ databases">
        <title>Detection and genome characteristic of a blood enterococcus casselifavus isolate from Zhengzhou,china.</title>
        <authorList>
            <person name="Wen P."/>
        </authorList>
    </citation>
    <scope>NUCLEOTIDE SEQUENCE [LARGE SCALE GENOMIC DNA]</scope>
    <source>
        <strain evidence="3 6">EC291</strain>
    </source>
</reference>
<accession>A0A1L8SJ14</accession>
<dbReference type="Proteomes" id="UP001253851">
    <property type="component" value="Unassembled WGS sequence"/>
</dbReference>
<evidence type="ECO:0000313" key="4">
    <source>
        <dbReference type="EMBL" id="RHK04107.1"/>
    </source>
</evidence>
<evidence type="ECO:0000313" key="5">
    <source>
        <dbReference type="Proteomes" id="UP000286288"/>
    </source>
</evidence>
<dbReference type="Proteomes" id="UP001268896">
    <property type="component" value="Unassembled WGS sequence"/>
</dbReference>
<dbReference type="GeneID" id="91574324"/>
<name>A0A1L8SJ14_ENTCA</name>
<evidence type="ECO:0000313" key="2">
    <source>
        <dbReference type="EMBL" id="MDT2983975.1"/>
    </source>
</evidence>
<gene>
    <name evidence="4" type="ORF">DW084_16700</name>
    <name evidence="3" type="ORF">GFU50_17255</name>
    <name evidence="1" type="ORF">P7I32_02780</name>
    <name evidence="2" type="ORF">P7I34_14980</name>
</gene>
<dbReference type="AlphaFoldDB" id="A0A1L8SJ14"/>
<protein>
    <submittedName>
        <fullName evidence="4">Uncharacterized protein</fullName>
    </submittedName>
</protein>
<reference evidence="4 5" key="1">
    <citation type="submission" date="2018-08" db="EMBL/GenBank/DDBJ databases">
        <title>A genome reference for cultivated species of the human gut microbiota.</title>
        <authorList>
            <person name="Zou Y."/>
            <person name="Xue W."/>
            <person name="Luo G."/>
        </authorList>
    </citation>
    <scope>NUCLEOTIDE SEQUENCE [LARGE SCALE GENOMIC DNA]</scope>
    <source>
        <strain evidence="4 5">AF48-16</strain>
    </source>
</reference>
<dbReference type="OrthoDB" id="2188945at2"/>
<dbReference type="EMBL" id="QRMZ01000030">
    <property type="protein sequence ID" value="RHK04107.1"/>
    <property type="molecule type" value="Genomic_DNA"/>
</dbReference>